<proteinExistence type="predicted"/>
<gene>
    <name evidence="1" type="ORF">JEQ17_20555</name>
</gene>
<dbReference type="RefSeq" id="WP_200396600.1">
    <property type="nucleotide sequence ID" value="NZ_CP066831.1"/>
</dbReference>
<accession>A0A7T7I5V2</accession>
<dbReference type="AlphaFoldDB" id="A0A7T7I5V2"/>
<evidence type="ECO:0000313" key="2">
    <source>
        <dbReference type="Proteomes" id="UP000595636"/>
    </source>
</evidence>
<keyword evidence="2" id="KW-1185">Reference proteome</keyword>
<protein>
    <submittedName>
        <fullName evidence="1">Uncharacterized protein</fullName>
    </submittedName>
</protein>
<name>A0A7T7I5V2_9ACTN</name>
<reference evidence="1 2" key="1">
    <citation type="submission" date="2020-12" db="EMBL/GenBank/DDBJ databases">
        <title>A novel species.</title>
        <authorList>
            <person name="Li K."/>
        </authorList>
    </citation>
    <scope>NUCLEOTIDE SEQUENCE [LARGE SCALE GENOMIC DNA]</scope>
    <source>
        <strain evidence="1 2">ZYC-3</strain>
    </source>
</reference>
<dbReference type="Proteomes" id="UP000595636">
    <property type="component" value="Chromosome"/>
</dbReference>
<dbReference type="InterPro" id="IPR045428">
    <property type="entry name" value="EACC1"/>
</dbReference>
<dbReference type="KEGG" id="slf:JEQ17_20555"/>
<dbReference type="EMBL" id="CP066831">
    <property type="protein sequence ID" value="QQM41610.1"/>
    <property type="molecule type" value="Genomic_DNA"/>
</dbReference>
<evidence type="ECO:0000313" key="1">
    <source>
        <dbReference type="EMBL" id="QQM41610.1"/>
    </source>
</evidence>
<dbReference type="Pfam" id="PF19953">
    <property type="entry name" value="EACC1"/>
    <property type="match status" value="1"/>
</dbReference>
<sequence>MKLVVEAGSPASAADELVSLADWLRHEDELRGRIGLERAKIEEGRMGGLPEAVVVALSGGGAATVLARAAVEWVKQRRSDVVLKAVRPNGETYEIEVRGTRSPEELISGFHEFVQRNQAAADNYETP</sequence>
<organism evidence="1 2">
    <name type="scientific">Streptomyces liliifuscus</name>
    <dbReference type="NCBI Taxonomy" id="2797636"/>
    <lineage>
        <taxon>Bacteria</taxon>
        <taxon>Bacillati</taxon>
        <taxon>Actinomycetota</taxon>
        <taxon>Actinomycetes</taxon>
        <taxon>Kitasatosporales</taxon>
        <taxon>Streptomycetaceae</taxon>
        <taxon>Streptomyces</taxon>
    </lineage>
</organism>